<accession>A0AAE1KS18</accession>
<gene>
    <name evidence="2" type="ORF">Pcinc_014168</name>
</gene>
<evidence type="ECO:0000313" key="2">
    <source>
        <dbReference type="EMBL" id="KAK3881392.1"/>
    </source>
</evidence>
<comment type="caution">
    <text evidence="2">The sequence shown here is derived from an EMBL/GenBank/DDBJ whole genome shotgun (WGS) entry which is preliminary data.</text>
</comment>
<feature type="compositionally biased region" description="Polar residues" evidence="1">
    <location>
        <begin position="1"/>
        <end position="15"/>
    </location>
</feature>
<keyword evidence="3" id="KW-1185">Reference proteome</keyword>
<proteinExistence type="predicted"/>
<feature type="region of interest" description="Disordered" evidence="1">
    <location>
        <begin position="1"/>
        <end position="23"/>
    </location>
</feature>
<dbReference type="EMBL" id="JAWQEG010001220">
    <property type="protein sequence ID" value="KAK3881392.1"/>
    <property type="molecule type" value="Genomic_DNA"/>
</dbReference>
<name>A0AAE1KS18_PETCI</name>
<dbReference type="AlphaFoldDB" id="A0AAE1KS18"/>
<sequence length="212" mass="23850">MQLNNSKFCKTSQSPVKPYDRKPLFSRLPQPLKLLQPPDEIIPKQFQYDSSTRYRQYSLLWEPERPEGEVTRGKSSSNDKGNTMRLLLDKGTFIVQNNQPNKKGTAQEVSLLLVRTQQRSIPWLYPARQHRALTAAGDRTSSQGQEIYQVSSSSPPTWGVSESVTSARGQTHGQEGAMLSVDFWLSISVGLPLCFQMDVGRYSKSLIGINAM</sequence>
<evidence type="ECO:0000313" key="3">
    <source>
        <dbReference type="Proteomes" id="UP001286313"/>
    </source>
</evidence>
<dbReference type="Proteomes" id="UP001286313">
    <property type="component" value="Unassembled WGS sequence"/>
</dbReference>
<protein>
    <submittedName>
        <fullName evidence="2">Uncharacterized protein</fullName>
    </submittedName>
</protein>
<evidence type="ECO:0000256" key="1">
    <source>
        <dbReference type="SAM" id="MobiDB-lite"/>
    </source>
</evidence>
<organism evidence="2 3">
    <name type="scientific">Petrolisthes cinctipes</name>
    <name type="common">Flat porcelain crab</name>
    <dbReference type="NCBI Taxonomy" id="88211"/>
    <lineage>
        <taxon>Eukaryota</taxon>
        <taxon>Metazoa</taxon>
        <taxon>Ecdysozoa</taxon>
        <taxon>Arthropoda</taxon>
        <taxon>Crustacea</taxon>
        <taxon>Multicrustacea</taxon>
        <taxon>Malacostraca</taxon>
        <taxon>Eumalacostraca</taxon>
        <taxon>Eucarida</taxon>
        <taxon>Decapoda</taxon>
        <taxon>Pleocyemata</taxon>
        <taxon>Anomura</taxon>
        <taxon>Galatheoidea</taxon>
        <taxon>Porcellanidae</taxon>
        <taxon>Petrolisthes</taxon>
    </lineage>
</organism>
<reference evidence="2" key="1">
    <citation type="submission" date="2023-10" db="EMBL/GenBank/DDBJ databases">
        <title>Genome assemblies of two species of porcelain crab, Petrolisthes cinctipes and Petrolisthes manimaculis (Anomura: Porcellanidae).</title>
        <authorList>
            <person name="Angst P."/>
        </authorList>
    </citation>
    <scope>NUCLEOTIDE SEQUENCE</scope>
    <source>
        <strain evidence="2">PB745_01</strain>
        <tissue evidence="2">Gill</tissue>
    </source>
</reference>